<protein>
    <submittedName>
        <fullName evidence="1">Uncharacterized protein</fullName>
    </submittedName>
</protein>
<organism evidence="1">
    <name type="scientific">Anguilla anguilla</name>
    <name type="common">European freshwater eel</name>
    <name type="synonym">Muraena anguilla</name>
    <dbReference type="NCBI Taxonomy" id="7936"/>
    <lineage>
        <taxon>Eukaryota</taxon>
        <taxon>Metazoa</taxon>
        <taxon>Chordata</taxon>
        <taxon>Craniata</taxon>
        <taxon>Vertebrata</taxon>
        <taxon>Euteleostomi</taxon>
        <taxon>Actinopterygii</taxon>
        <taxon>Neopterygii</taxon>
        <taxon>Teleostei</taxon>
        <taxon>Anguilliformes</taxon>
        <taxon>Anguillidae</taxon>
        <taxon>Anguilla</taxon>
    </lineage>
</organism>
<sequence>MVVFAHWLDVSPTMIAKLRTPLFLQWCPNHLSVWMAQCHQPTIICMLFCTDTVLECCVSTDGQTLDPIVFMTVIQRSDVATKTNTL</sequence>
<dbReference type="AlphaFoldDB" id="A0A0E9XFS0"/>
<name>A0A0E9XFS0_ANGAN</name>
<accession>A0A0E9XFS0</accession>
<reference evidence="1" key="1">
    <citation type="submission" date="2014-11" db="EMBL/GenBank/DDBJ databases">
        <authorList>
            <person name="Amaro Gonzalez C."/>
        </authorList>
    </citation>
    <scope>NUCLEOTIDE SEQUENCE</scope>
</reference>
<reference evidence="1" key="2">
    <citation type="journal article" date="2015" name="Fish Shellfish Immunol.">
        <title>Early steps in the European eel (Anguilla anguilla)-Vibrio vulnificus interaction in the gills: Role of the RtxA13 toxin.</title>
        <authorList>
            <person name="Callol A."/>
            <person name="Pajuelo D."/>
            <person name="Ebbesson L."/>
            <person name="Teles M."/>
            <person name="MacKenzie S."/>
            <person name="Amaro C."/>
        </authorList>
    </citation>
    <scope>NUCLEOTIDE SEQUENCE</scope>
</reference>
<dbReference type="EMBL" id="GBXM01007326">
    <property type="protein sequence ID" value="JAI01252.1"/>
    <property type="molecule type" value="Transcribed_RNA"/>
</dbReference>
<proteinExistence type="predicted"/>
<evidence type="ECO:0000313" key="1">
    <source>
        <dbReference type="EMBL" id="JAI01252.1"/>
    </source>
</evidence>